<name>A0ABZ0WA03_9BACT</name>
<dbReference type="Pfam" id="PF16327">
    <property type="entry name" value="CcmF_C"/>
    <property type="match status" value="1"/>
</dbReference>
<evidence type="ECO:0000313" key="6">
    <source>
        <dbReference type="EMBL" id="WQD39759.1"/>
    </source>
</evidence>
<dbReference type="PANTHER" id="PTHR43653">
    <property type="entry name" value="CYTOCHROME C ASSEMBLY PROTEIN-RELATED"/>
    <property type="match status" value="1"/>
</dbReference>
<dbReference type="EMBL" id="CP139960">
    <property type="protein sequence ID" value="WQD39759.1"/>
    <property type="molecule type" value="Genomic_DNA"/>
</dbReference>
<feature type="transmembrane region" description="Helical" evidence="3">
    <location>
        <begin position="833"/>
        <end position="853"/>
    </location>
</feature>
<keyword evidence="3" id="KW-0472">Membrane</keyword>
<keyword evidence="2" id="KW-0201">Cytochrome c-type biogenesis</keyword>
<proteinExistence type="inferred from homology"/>
<evidence type="ECO:0000259" key="5">
    <source>
        <dbReference type="Pfam" id="PF16327"/>
    </source>
</evidence>
<accession>A0ABZ0WA03</accession>
<feature type="transmembrane region" description="Helical" evidence="3">
    <location>
        <begin position="481"/>
        <end position="501"/>
    </location>
</feature>
<dbReference type="InterPro" id="IPR002541">
    <property type="entry name" value="Cyt_c_assembly"/>
</dbReference>
<dbReference type="InterPro" id="IPR003567">
    <property type="entry name" value="Cyt_c_biogenesis"/>
</dbReference>
<feature type="transmembrane region" description="Helical" evidence="3">
    <location>
        <begin position="578"/>
        <end position="596"/>
    </location>
</feature>
<feature type="transmembrane region" description="Helical" evidence="3">
    <location>
        <begin position="351"/>
        <end position="371"/>
    </location>
</feature>
<evidence type="ECO:0000256" key="3">
    <source>
        <dbReference type="SAM" id="Phobius"/>
    </source>
</evidence>
<keyword evidence="7" id="KW-1185">Reference proteome</keyword>
<feature type="transmembrane region" description="Helical" evidence="3">
    <location>
        <begin position="54"/>
        <end position="73"/>
    </location>
</feature>
<feature type="transmembrane region" description="Helical" evidence="3">
    <location>
        <begin position="12"/>
        <end position="33"/>
    </location>
</feature>
<dbReference type="Proteomes" id="UP001325680">
    <property type="component" value="Chromosome"/>
</dbReference>
<feature type="transmembrane region" description="Helical" evidence="3">
    <location>
        <begin position="378"/>
        <end position="395"/>
    </location>
</feature>
<feature type="transmembrane region" description="Helical" evidence="3">
    <location>
        <begin position="513"/>
        <end position="531"/>
    </location>
</feature>
<feature type="domain" description="Cytochrome c-type biogenesis protein CcmF C-terminal" evidence="5">
    <location>
        <begin position="403"/>
        <end position="597"/>
    </location>
</feature>
<dbReference type="Pfam" id="PF01578">
    <property type="entry name" value="Cytochrom_C_asm"/>
    <property type="match status" value="1"/>
</dbReference>
<feature type="transmembrane region" description="Helical" evidence="3">
    <location>
        <begin position="438"/>
        <end position="461"/>
    </location>
</feature>
<dbReference type="InterPro" id="IPR032523">
    <property type="entry name" value="CcmF_C"/>
</dbReference>
<evidence type="ECO:0000259" key="4">
    <source>
        <dbReference type="Pfam" id="PF01578"/>
    </source>
</evidence>
<dbReference type="PRINTS" id="PR01410">
    <property type="entry name" value="CCBIOGENESIS"/>
</dbReference>
<feature type="transmembrane region" description="Helical" evidence="3">
    <location>
        <begin position="312"/>
        <end position="331"/>
    </location>
</feature>
<evidence type="ECO:0000256" key="1">
    <source>
        <dbReference type="ARBA" id="ARBA00009186"/>
    </source>
</evidence>
<comment type="similarity">
    <text evidence="1">Belongs to the CcmF/CycK/Ccl1/NrfE/CcsA family.</text>
</comment>
<feature type="transmembrane region" description="Helical" evidence="3">
    <location>
        <begin position="248"/>
        <end position="269"/>
    </location>
</feature>
<dbReference type="RefSeq" id="WP_114789176.1">
    <property type="nucleotide sequence ID" value="NZ_CP139960.1"/>
</dbReference>
<protein>
    <submittedName>
        <fullName evidence="6">Cytochrome c biogenesis protein CcsA</fullName>
    </submittedName>
</protein>
<reference evidence="6 7" key="1">
    <citation type="submission" date="2023-12" db="EMBL/GenBank/DDBJ databases">
        <title>Genome sequencing and assembly of bacterial species from a model synthetic community.</title>
        <authorList>
            <person name="Hogle S.L."/>
        </authorList>
    </citation>
    <scope>NUCLEOTIDE SEQUENCE [LARGE SCALE GENOMIC DNA]</scope>
    <source>
        <strain evidence="6 7">HAMBI_3031</strain>
    </source>
</reference>
<organism evidence="6 7">
    <name type="scientific">Niabella yanshanensis</name>
    <dbReference type="NCBI Taxonomy" id="577386"/>
    <lineage>
        <taxon>Bacteria</taxon>
        <taxon>Pseudomonadati</taxon>
        <taxon>Bacteroidota</taxon>
        <taxon>Chitinophagia</taxon>
        <taxon>Chitinophagales</taxon>
        <taxon>Chitinophagaceae</taxon>
        <taxon>Niabella</taxon>
    </lineage>
</organism>
<keyword evidence="3" id="KW-0812">Transmembrane</keyword>
<gene>
    <name evidence="6" type="primary">ccsA</name>
    <name evidence="6" type="ORF">U0035_06315</name>
</gene>
<feature type="domain" description="Cytochrome c assembly protein" evidence="4">
    <location>
        <begin position="104"/>
        <end position="335"/>
    </location>
</feature>
<feature type="transmembrane region" description="Helical" evidence="3">
    <location>
        <begin position="216"/>
        <end position="236"/>
    </location>
</feature>
<feature type="transmembrane region" description="Helical" evidence="3">
    <location>
        <begin position="543"/>
        <end position="566"/>
    </location>
</feature>
<feature type="transmembrane region" description="Helical" evidence="3">
    <location>
        <begin position="289"/>
        <end position="305"/>
    </location>
</feature>
<feature type="transmembrane region" description="Helical" evidence="3">
    <location>
        <begin position="134"/>
        <end position="153"/>
    </location>
</feature>
<sequence>MEYAGEHLLPGQVGHLFILVSLIASLTAAFAYFKAVQATPDAKAGWLKLGRIAFLTEVVSVLIIFAALLHILYHHLFEYKYAWQHTSLSLEFKYIMSAFWEGQEGSTLLWAFWHCVLGVIIIRREKQWEAPVMSVVSFAQFFLATMVIGIYIFDVKIGSNPFILLRDSGVLDEAPGMHINFDLSQPLRPDYLSMVTDGNDLNPLLQNYWMVIHPPILFLGFASTLIPFAFAMAGIWTKDIKGWVTRAIPWTLFSVAFLGLGIMMGAKWAYESLNFGGYWAWDPVENASLVPWMIMVSGLHTMLIFKHSGYSLRSSFLFLALSFVFIVYSTFLTKSGVLGDSSVHAFADIGMNGQLFLFLIVFVWLPPFFAASTNQQRLIIAGVTTVLSLATYFLAEKIPGFPLYVILGGVITFIVLLNKQVPSIKKEENVSSREFWMFIGSLVFFLAAMIIIFQTSLPVFNKLFNSNKAPGENDEFNYNKIQVLIAFVIGILTAITQYLKYKATDTRFFWNKILVPTVVSALVATFILVFVKINYDTHGMGFLINIWLALVATVYATIANAAYIWVGLNGKLKNSGGSIAHFGFGLMLVGMILSSSKKEILSWNTSGIAVPFGEDSKEKTGENLTLVKGVPMQMNNYMVTYVGDSAHPKKEQTYFKVHFKSKKTNEEFTLLPDAFVNYKGNEGLMANPSSKHYWNHDVFTYVSSFYKPDGKSDTVSFKPNTVQLNDTIFYSKGYIIIEKLAAKDNLPVAGFSKTDTGYTASVKVQQLNGPSYSADLLMIRNRGNTLYQNLDTITSQGLVLKLDDVGGDKITLGVKESDDVLEYLTLKAYKFPYINLVWGGVIFLVIGSVVSMFRRIKMQRLKAA</sequence>
<keyword evidence="3" id="KW-1133">Transmembrane helix</keyword>
<dbReference type="PANTHER" id="PTHR43653:SF1">
    <property type="entry name" value="CYTOCHROME C-TYPE BIOGENESIS PROTEIN CCMF"/>
    <property type="match status" value="1"/>
</dbReference>
<evidence type="ECO:0000313" key="7">
    <source>
        <dbReference type="Proteomes" id="UP001325680"/>
    </source>
</evidence>
<evidence type="ECO:0000256" key="2">
    <source>
        <dbReference type="ARBA" id="ARBA00022748"/>
    </source>
</evidence>
<feature type="transmembrane region" description="Helical" evidence="3">
    <location>
        <begin position="401"/>
        <end position="417"/>
    </location>
</feature>